<protein>
    <submittedName>
        <fullName evidence="1">Uncharacterized protein</fullName>
    </submittedName>
</protein>
<dbReference type="AlphaFoldDB" id="A0A0A0KS57"/>
<evidence type="ECO:0000313" key="1">
    <source>
        <dbReference type="EMBL" id="KGN50521.1"/>
    </source>
</evidence>
<dbReference type="EMBL" id="CM002926">
    <property type="protein sequence ID" value="KGN50521.1"/>
    <property type="molecule type" value="Genomic_DNA"/>
</dbReference>
<dbReference type="PANTHER" id="PTHR33103:SF19">
    <property type="entry name" value="OS09G0544700 PROTEIN"/>
    <property type="match status" value="1"/>
</dbReference>
<reference evidence="1 2" key="2">
    <citation type="journal article" date="2009" name="PLoS ONE">
        <title>An integrated genetic and cytogenetic map of the cucumber genome.</title>
        <authorList>
            <person name="Ren Y."/>
            <person name="Zhang Z."/>
            <person name="Liu J."/>
            <person name="Staub J.E."/>
            <person name="Han Y."/>
            <person name="Cheng Z."/>
            <person name="Li X."/>
            <person name="Lu J."/>
            <person name="Miao H."/>
            <person name="Kang H."/>
            <person name="Xie B."/>
            <person name="Gu X."/>
            <person name="Wang X."/>
            <person name="Du Y."/>
            <person name="Jin W."/>
            <person name="Huang S."/>
        </authorList>
    </citation>
    <scope>NUCLEOTIDE SEQUENCE [LARGE SCALE GENOMIC DNA]</scope>
    <source>
        <strain evidence="2">cv. 9930</strain>
    </source>
</reference>
<organism evidence="1 2">
    <name type="scientific">Cucumis sativus</name>
    <name type="common">Cucumber</name>
    <dbReference type="NCBI Taxonomy" id="3659"/>
    <lineage>
        <taxon>Eukaryota</taxon>
        <taxon>Viridiplantae</taxon>
        <taxon>Streptophyta</taxon>
        <taxon>Embryophyta</taxon>
        <taxon>Tracheophyta</taxon>
        <taxon>Spermatophyta</taxon>
        <taxon>Magnoliopsida</taxon>
        <taxon>eudicotyledons</taxon>
        <taxon>Gunneridae</taxon>
        <taxon>Pentapetalae</taxon>
        <taxon>rosids</taxon>
        <taxon>fabids</taxon>
        <taxon>Cucurbitales</taxon>
        <taxon>Cucurbitaceae</taxon>
        <taxon>Benincaseae</taxon>
        <taxon>Cucumis</taxon>
    </lineage>
</organism>
<dbReference type="Pfam" id="PF05056">
    <property type="entry name" value="DUF674"/>
    <property type="match status" value="1"/>
</dbReference>
<proteinExistence type="predicted"/>
<reference evidence="1 2" key="4">
    <citation type="journal article" date="2011" name="BMC Genomics">
        <title>RNA-Seq improves annotation of protein-coding genes in the cucumber genome.</title>
        <authorList>
            <person name="Li Z."/>
            <person name="Zhang Z."/>
            <person name="Yan P."/>
            <person name="Huang S."/>
            <person name="Fei Z."/>
            <person name="Lin K."/>
        </authorList>
    </citation>
    <scope>NUCLEOTIDE SEQUENCE [LARGE SCALE GENOMIC DNA]</scope>
    <source>
        <strain evidence="2">cv. 9930</strain>
    </source>
</reference>
<dbReference type="Proteomes" id="UP000029981">
    <property type="component" value="Chromosome 5"/>
</dbReference>
<sequence length="127" mass="13866">MKVSIGLYLAPHNCLSARIERSRMSTQPRAGRGSGIHIQTQTQIESESIAIDKKRKKILYAEADKKFVDFLFTILALPVGTMVKLVSSSSNPDNKPMAAAGSLESLYRSVGSLSLTILMHTTTKRAS</sequence>
<name>A0A0A0KS57_CUCSA</name>
<accession>A0A0A0KS57</accession>
<reference evidence="1 2" key="1">
    <citation type="journal article" date="2009" name="Nat. Genet.">
        <title>The genome of the cucumber, Cucumis sativus L.</title>
        <authorList>
            <person name="Huang S."/>
            <person name="Li R."/>
            <person name="Zhang Z."/>
            <person name="Li L."/>
            <person name="Gu X."/>
            <person name="Fan W."/>
            <person name="Lucas W.J."/>
            <person name="Wang X."/>
            <person name="Xie B."/>
            <person name="Ni P."/>
            <person name="Ren Y."/>
            <person name="Zhu H."/>
            <person name="Li J."/>
            <person name="Lin K."/>
            <person name="Jin W."/>
            <person name="Fei Z."/>
            <person name="Li G."/>
            <person name="Staub J."/>
            <person name="Kilian A."/>
            <person name="van der Vossen E.A."/>
            <person name="Wu Y."/>
            <person name="Guo J."/>
            <person name="He J."/>
            <person name="Jia Z."/>
            <person name="Ren Y."/>
            <person name="Tian G."/>
            <person name="Lu Y."/>
            <person name="Ruan J."/>
            <person name="Qian W."/>
            <person name="Wang M."/>
            <person name="Huang Q."/>
            <person name="Li B."/>
            <person name="Xuan Z."/>
            <person name="Cao J."/>
            <person name="Asan"/>
            <person name="Wu Z."/>
            <person name="Zhang J."/>
            <person name="Cai Q."/>
            <person name="Bai Y."/>
            <person name="Zhao B."/>
            <person name="Han Y."/>
            <person name="Li Y."/>
            <person name="Li X."/>
            <person name="Wang S."/>
            <person name="Shi Q."/>
            <person name="Liu S."/>
            <person name="Cho W.K."/>
            <person name="Kim J.Y."/>
            <person name="Xu Y."/>
            <person name="Heller-Uszynska K."/>
            <person name="Miao H."/>
            <person name="Cheng Z."/>
            <person name="Zhang S."/>
            <person name="Wu J."/>
            <person name="Yang Y."/>
            <person name="Kang H."/>
            <person name="Li M."/>
            <person name="Liang H."/>
            <person name="Ren X."/>
            <person name="Shi Z."/>
            <person name="Wen M."/>
            <person name="Jian M."/>
            <person name="Yang H."/>
            <person name="Zhang G."/>
            <person name="Yang Z."/>
            <person name="Chen R."/>
            <person name="Liu S."/>
            <person name="Li J."/>
            <person name="Ma L."/>
            <person name="Liu H."/>
            <person name="Zhou Y."/>
            <person name="Zhao J."/>
            <person name="Fang X."/>
            <person name="Li G."/>
            <person name="Fang L."/>
            <person name="Li Y."/>
            <person name="Liu D."/>
            <person name="Zheng H."/>
            <person name="Zhang Y."/>
            <person name="Qin N."/>
            <person name="Li Z."/>
            <person name="Yang G."/>
            <person name="Yang S."/>
            <person name="Bolund L."/>
            <person name="Kristiansen K."/>
            <person name="Zheng H."/>
            <person name="Li S."/>
            <person name="Zhang X."/>
            <person name="Yang H."/>
            <person name="Wang J."/>
            <person name="Sun R."/>
            <person name="Zhang B."/>
            <person name="Jiang S."/>
            <person name="Wang J."/>
            <person name="Du Y."/>
            <person name="Li S."/>
        </authorList>
    </citation>
    <scope>NUCLEOTIDE SEQUENCE [LARGE SCALE GENOMIC DNA]</scope>
    <source>
        <strain evidence="2">cv. 9930</strain>
    </source>
</reference>
<keyword evidence="2" id="KW-1185">Reference proteome</keyword>
<dbReference type="Gramene" id="KGN50521">
    <property type="protein sequence ID" value="KGN50521"/>
    <property type="gene ID" value="Csa_5G180330"/>
</dbReference>
<dbReference type="PANTHER" id="PTHR33103">
    <property type="entry name" value="OS01G0153900 PROTEIN"/>
    <property type="match status" value="1"/>
</dbReference>
<evidence type="ECO:0000313" key="2">
    <source>
        <dbReference type="Proteomes" id="UP000029981"/>
    </source>
</evidence>
<dbReference type="InterPro" id="IPR007750">
    <property type="entry name" value="DUF674"/>
</dbReference>
<reference evidence="1 2" key="3">
    <citation type="journal article" date="2010" name="BMC Genomics">
        <title>Transcriptome sequencing and comparative analysis of cucumber flowers with different sex types.</title>
        <authorList>
            <person name="Guo S."/>
            <person name="Zheng Y."/>
            <person name="Joung J.G."/>
            <person name="Liu S."/>
            <person name="Zhang Z."/>
            <person name="Crasta O.R."/>
            <person name="Sobral B.W."/>
            <person name="Xu Y."/>
            <person name="Huang S."/>
            <person name="Fei Z."/>
        </authorList>
    </citation>
    <scope>NUCLEOTIDE SEQUENCE [LARGE SCALE GENOMIC DNA]</scope>
    <source>
        <strain evidence="2">cv. 9930</strain>
    </source>
</reference>
<gene>
    <name evidence="1" type="ORF">Csa_5G180330</name>
</gene>